<keyword evidence="8" id="KW-1185">Reference proteome</keyword>
<comment type="subunit">
    <text evidence="4">Oligomer of 24 subunits. There are two types of subunits: L (light) chain and H (heavy) chain. The major chain can be light or heavy, depending on the species and tissue type. The functional molecule forms a roughly spherical shell with a diameter of 12 nm and contains a central cavity into which the insoluble mineral iron core is deposited. Interacts with NCOA4.</text>
</comment>
<dbReference type="InterPro" id="IPR001519">
    <property type="entry name" value="Ferritin"/>
</dbReference>
<keyword evidence="5" id="KW-0479">Metal-binding</keyword>
<dbReference type="SUPFAM" id="SSF47240">
    <property type="entry name" value="Ferritin-like"/>
    <property type="match status" value="1"/>
</dbReference>
<feature type="compositionally biased region" description="Low complexity" evidence="6">
    <location>
        <begin position="348"/>
        <end position="357"/>
    </location>
</feature>
<accession>A0AA40LGR9</accession>
<dbReference type="AlphaFoldDB" id="A0AA40LGR9"/>
<proteinExistence type="predicted"/>
<evidence type="ECO:0000256" key="4">
    <source>
        <dbReference type="ARBA" id="ARBA00047045"/>
    </source>
</evidence>
<feature type="region of interest" description="Disordered" evidence="6">
    <location>
        <begin position="286"/>
        <end position="309"/>
    </location>
</feature>
<keyword evidence="5" id="KW-0408">Iron</keyword>
<evidence type="ECO:0000313" key="7">
    <source>
        <dbReference type="EMBL" id="KAK1331274.1"/>
    </source>
</evidence>
<evidence type="ECO:0000313" key="8">
    <source>
        <dbReference type="Proteomes" id="UP001177744"/>
    </source>
</evidence>
<name>A0AA40LGR9_CNENI</name>
<dbReference type="GO" id="GO:0008199">
    <property type="term" value="F:ferric iron binding"/>
    <property type="evidence" value="ECO:0007669"/>
    <property type="project" value="InterPro"/>
</dbReference>
<dbReference type="GO" id="GO:0044754">
    <property type="term" value="C:autolysosome"/>
    <property type="evidence" value="ECO:0007669"/>
    <property type="project" value="UniProtKB-SubCell"/>
</dbReference>
<dbReference type="GO" id="GO:0008198">
    <property type="term" value="F:ferrous iron binding"/>
    <property type="evidence" value="ECO:0007669"/>
    <property type="project" value="TreeGrafter"/>
</dbReference>
<evidence type="ECO:0000256" key="1">
    <source>
        <dbReference type="ARBA" id="ARBA00040044"/>
    </source>
</evidence>
<dbReference type="Proteomes" id="UP001177744">
    <property type="component" value="Unassembled WGS sequence"/>
</dbReference>
<comment type="caution">
    <text evidence="7">The sequence shown here is derived from an EMBL/GenBank/DDBJ whole genome shotgun (WGS) entry which is preliminary data.</text>
</comment>
<dbReference type="GO" id="GO:0006826">
    <property type="term" value="P:iron ion transport"/>
    <property type="evidence" value="ECO:0007669"/>
    <property type="project" value="InterPro"/>
</dbReference>
<dbReference type="PANTHER" id="PTHR11431:SF47">
    <property type="entry name" value="FERRITIN LIGHT CHAIN"/>
    <property type="match status" value="1"/>
</dbReference>
<feature type="compositionally biased region" description="Basic and acidic residues" evidence="6">
    <location>
        <begin position="428"/>
        <end position="448"/>
    </location>
</feature>
<dbReference type="InterPro" id="IPR012347">
    <property type="entry name" value="Ferritin-like"/>
</dbReference>
<evidence type="ECO:0000256" key="2">
    <source>
        <dbReference type="ARBA" id="ARBA00044942"/>
    </source>
</evidence>
<dbReference type="GO" id="GO:0006879">
    <property type="term" value="P:intracellular iron ion homeostasis"/>
    <property type="evidence" value="ECO:0007669"/>
    <property type="project" value="InterPro"/>
</dbReference>
<feature type="region of interest" description="Disordered" evidence="6">
    <location>
        <begin position="425"/>
        <end position="455"/>
    </location>
</feature>
<comment type="subcellular location">
    <subcellularLocation>
        <location evidence="2">Autolysosome</location>
    </subcellularLocation>
</comment>
<dbReference type="PANTHER" id="PTHR11431">
    <property type="entry name" value="FERRITIN"/>
    <property type="match status" value="1"/>
</dbReference>
<dbReference type="InterPro" id="IPR009078">
    <property type="entry name" value="Ferritin-like_SF"/>
</dbReference>
<protein>
    <recommendedName>
        <fullName evidence="1">Ferritin light chain</fullName>
    </recommendedName>
</protein>
<reference evidence="7" key="1">
    <citation type="submission" date="2023-06" db="EMBL/GenBank/DDBJ databases">
        <title>Reference genome for the Northern bat (Eptesicus nilssonii), a most northern bat species.</title>
        <authorList>
            <person name="Laine V.N."/>
            <person name="Pulliainen A.T."/>
            <person name="Lilley T.M."/>
        </authorList>
    </citation>
    <scope>NUCLEOTIDE SEQUENCE</scope>
    <source>
        <strain evidence="7">BLF_Eptnil</strain>
        <tissue evidence="7">Kidney</tissue>
    </source>
</reference>
<evidence type="ECO:0000256" key="6">
    <source>
        <dbReference type="SAM" id="MobiDB-lite"/>
    </source>
</evidence>
<feature type="region of interest" description="Disordered" evidence="6">
    <location>
        <begin position="348"/>
        <end position="367"/>
    </location>
</feature>
<comment type="function">
    <text evidence="3">Stores iron in a soluble, non-toxic, readily available form. Important for iron homeostasis. Iron is taken up in the ferrous form and deposited as ferric hydroxides after oxidation. Also plays a role in delivery of iron to cells. Mediates iron uptake in capsule cells of the developing kidney. Delivery to lysosomes by the cargo receptor NCOA4 for autophagic degradation and release or iron.</text>
</comment>
<evidence type="ECO:0000256" key="5">
    <source>
        <dbReference type="PIRSR" id="PIRSR601519-1"/>
    </source>
</evidence>
<dbReference type="Gene3D" id="1.20.1260.10">
    <property type="match status" value="1"/>
</dbReference>
<evidence type="ECO:0000256" key="3">
    <source>
        <dbReference type="ARBA" id="ARBA00045578"/>
    </source>
</evidence>
<feature type="binding site" evidence="5">
    <location>
        <position position="224"/>
    </location>
    <ligand>
        <name>Fe cation</name>
        <dbReference type="ChEBI" id="CHEBI:24875"/>
        <label>1</label>
    </ligand>
</feature>
<gene>
    <name evidence="7" type="ORF">QTO34_009225</name>
</gene>
<sequence>MDQRRWHDPDSAAGLLEVSLGHLGRFLSLDALQERKDIKAATRWLPTCAKVSETDPDPRLARCLRHPISVSCFNSVWTEQTQGHPLFQPPTTFQHLIQSPPSEPPLRPANTVLFCFSTLTPYCRTTMSSQIRQNYSTKVEAAVNRLAKLHLRASHTYLSLGFYFHRDDAPFLLDLAEKHEGAECLLKLQNQHGGRILFQDMLKPSQDEWAKLRMPGNRHGLGEEPELGSFKAACSGFYQDDPQLCDFLDDHFLGEEARLGEYLFKRLTLKPFEGPGCIPLPPRVDPRHRQASDGGCPAAQDHPRLSGSTTQLTDGCQTLGSQLASTAAVLQAFPTSVAALLSCSSGRRSGARMSGSGTVPDPGSGSSQLPVLQPPFHLPMLPRGLERLGAMRNACVVAILANLPCSSPAPIVHGGRTKNMAGVSSRRQSAEHGGCRPRRDGGAGEQKRQTKTASRCHRGEPLMVTENSLLPRATVPPSTCTCCQRWPRSHLQQAPEWPLAPAANTRHQSRLLGTACGCKQRLLAPIAPEDFSTSPCS</sequence>
<organism evidence="7 8">
    <name type="scientific">Cnephaeus nilssonii</name>
    <name type="common">Northern bat</name>
    <name type="synonym">Eptesicus nilssonii</name>
    <dbReference type="NCBI Taxonomy" id="3371016"/>
    <lineage>
        <taxon>Eukaryota</taxon>
        <taxon>Metazoa</taxon>
        <taxon>Chordata</taxon>
        <taxon>Craniata</taxon>
        <taxon>Vertebrata</taxon>
        <taxon>Euteleostomi</taxon>
        <taxon>Mammalia</taxon>
        <taxon>Eutheria</taxon>
        <taxon>Laurasiatheria</taxon>
        <taxon>Chiroptera</taxon>
        <taxon>Yangochiroptera</taxon>
        <taxon>Vespertilionidae</taxon>
        <taxon>Cnephaeus</taxon>
    </lineage>
</organism>
<dbReference type="EMBL" id="JAULJE010000020">
    <property type="protein sequence ID" value="KAK1331274.1"/>
    <property type="molecule type" value="Genomic_DNA"/>
</dbReference>